<dbReference type="PANTHER" id="PTHR12526">
    <property type="entry name" value="GLYCOSYLTRANSFERASE"/>
    <property type="match status" value="1"/>
</dbReference>
<feature type="domain" description="Glycosyl transferase family 1" evidence="1">
    <location>
        <begin position="180"/>
        <end position="337"/>
    </location>
</feature>
<dbReference type="AlphaFoldDB" id="A0A8G2CL99"/>
<gene>
    <name evidence="3" type="ORF">SAMN05421828_112106</name>
</gene>
<dbReference type="OrthoDB" id="529131at2"/>
<keyword evidence="3" id="KW-0808">Transferase</keyword>
<dbReference type="InterPro" id="IPR028098">
    <property type="entry name" value="Glyco_trans_4-like_N"/>
</dbReference>
<evidence type="ECO:0000313" key="4">
    <source>
        <dbReference type="Proteomes" id="UP000186308"/>
    </source>
</evidence>
<dbReference type="EMBL" id="FTNE01000012">
    <property type="protein sequence ID" value="SIQ96360.1"/>
    <property type="molecule type" value="Genomic_DNA"/>
</dbReference>
<dbReference type="GO" id="GO:0016757">
    <property type="term" value="F:glycosyltransferase activity"/>
    <property type="evidence" value="ECO:0007669"/>
    <property type="project" value="InterPro"/>
</dbReference>
<dbReference type="Proteomes" id="UP000186308">
    <property type="component" value="Unassembled WGS sequence"/>
</dbReference>
<dbReference type="SUPFAM" id="SSF53756">
    <property type="entry name" value="UDP-Glycosyltransferase/glycogen phosphorylase"/>
    <property type="match status" value="1"/>
</dbReference>
<sequence>MIRRSSVKDCFLVCPVSAVGGGMGQVVSYLMHGSSVDMPLRLVAIDARGPGSVLWSPYYMSVAIGRIVIAAARGRLGLVHVHVAERASLVRKGLVALAARMMGVPVLLHLHAAEIQPFYDRLPGWGRWLARGVFRRADLCVVLGTGWRDWLIDTIGVAPDRVVVVRNGVPMVAAPRLGDRSGPFRILFLGNLTPRKGVGDLLVALASPVLAAADFEAVFAGGGEVDTYRRQAAELGLDARVSFTGWVDRAQAAALTAAAHVLVLPSYHEGLPLVILEALGAGTPVICTPVGSIPEVLDDETTALFVPPGDSEEMARALRRLIDDAALRANLADAGRKLYSREFTMDAFVGRMAALYRELITANV</sequence>
<dbReference type="Pfam" id="PF00534">
    <property type="entry name" value="Glycos_transf_1"/>
    <property type="match status" value="1"/>
</dbReference>
<evidence type="ECO:0000313" key="3">
    <source>
        <dbReference type="EMBL" id="SIQ96360.1"/>
    </source>
</evidence>
<organism evidence="3 4">
    <name type="scientific">Acidiphilium rubrum</name>
    <dbReference type="NCBI Taxonomy" id="526"/>
    <lineage>
        <taxon>Bacteria</taxon>
        <taxon>Pseudomonadati</taxon>
        <taxon>Pseudomonadota</taxon>
        <taxon>Alphaproteobacteria</taxon>
        <taxon>Acetobacterales</taxon>
        <taxon>Acidocellaceae</taxon>
        <taxon>Acidiphilium</taxon>
    </lineage>
</organism>
<keyword evidence="4" id="KW-1185">Reference proteome</keyword>
<name>A0A8G2CL99_ACIRU</name>
<proteinExistence type="predicted"/>
<feature type="domain" description="Glycosyltransferase subfamily 4-like N-terminal" evidence="2">
    <location>
        <begin position="43"/>
        <end position="169"/>
    </location>
</feature>
<evidence type="ECO:0000259" key="1">
    <source>
        <dbReference type="Pfam" id="PF00534"/>
    </source>
</evidence>
<comment type="caution">
    <text evidence="3">The sequence shown here is derived from an EMBL/GenBank/DDBJ whole genome shotgun (WGS) entry which is preliminary data.</text>
</comment>
<protein>
    <submittedName>
        <fullName evidence="3">Glycosyltransferase involved in cell wall bisynthesis</fullName>
    </submittedName>
</protein>
<accession>A0A8G2CL99</accession>
<reference evidence="3 4" key="1">
    <citation type="submission" date="2017-01" db="EMBL/GenBank/DDBJ databases">
        <authorList>
            <person name="Varghese N."/>
            <person name="Submissions S."/>
        </authorList>
    </citation>
    <scope>NUCLEOTIDE SEQUENCE [LARGE SCALE GENOMIC DNA]</scope>
    <source>
        <strain evidence="3 4">ATCC 35905</strain>
    </source>
</reference>
<dbReference type="Pfam" id="PF13439">
    <property type="entry name" value="Glyco_transf_4"/>
    <property type="match status" value="1"/>
</dbReference>
<evidence type="ECO:0000259" key="2">
    <source>
        <dbReference type="Pfam" id="PF13439"/>
    </source>
</evidence>
<dbReference type="CDD" id="cd03801">
    <property type="entry name" value="GT4_PimA-like"/>
    <property type="match status" value="1"/>
</dbReference>
<dbReference type="InterPro" id="IPR001296">
    <property type="entry name" value="Glyco_trans_1"/>
</dbReference>
<dbReference type="PANTHER" id="PTHR12526:SF631">
    <property type="entry name" value="BLL6306 PROTEIN"/>
    <property type="match status" value="1"/>
</dbReference>
<dbReference type="Gene3D" id="3.40.50.2000">
    <property type="entry name" value="Glycogen Phosphorylase B"/>
    <property type="match status" value="2"/>
</dbReference>